<proteinExistence type="predicted"/>
<dbReference type="EMBL" id="AAOW01000006">
    <property type="protein sequence ID" value="EAR61730.1"/>
    <property type="molecule type" value="Genomic_DNA"/>
</dbReference>
<feature type="transmembrane region" description="Helical" evidence="6">
    <location>
        <begin position="439"/>
        <end position="461"/>
    </location>
</feature>
<name>A0A7U8C7W4_NEPCE</name>
<evidence type="ECO:0000256" key="5">
    <source>
        <dbReference type="SAM" id="MobiDB-lite"/>
    </source>
</evidence>
<feature type="transmembrane region" description="Helical" evidence="6">
    <location>
        <begin position="409"/>
        <end position="427"/>
    </location>
</feature>
<comment type="caution">
    <text evidence="9">The sequence shown here is derived from an EMBL/GenBank/DDBJ whole genome shotgun (WGS) entry which is preliminary data.</text>
</comment>
<evidence type="ECO:0000313" key="9">
    <source>
        <dbReference type="EMBL" id="EAR61730.1"/>
    </source>
</evidence>
<dbReference type="PANTHER" id="PTHR37422:SF21">
    <property type="entry name" value="EXOQ-LIKE PROTEIN"/>
    <property type="match status" value="1"/>
</dbReference>
<evidence type="ECO:0000256" key="1">
    <source>
        <dbReference type="ARBA" id="ARBA00004141"/>
    </source>
</evidence>
<sequence length="598" mass="67082">MSFALQLKQDSSYKKPQKLFFALFGILFLIAPFYYQPNLGGEGLFIPHNSTIWIVATWIIAAASFMIYRTNEIVLPRYWFGLALMPIGAWITGFVAVNNNPTEWLVRLSAITGGYLFFLSLFQFRLTKQQIVNALIIVVLMGFIAAFFGLAQALGWSKHFSFIPFSPSQTPVGIFQQINIQTSFMVTMLVLILYIASSFTQSKISPAVTLLLIITAFFASYTVSLSGSRVGLLGIALSLPLMLISRWKELCTKKSILIGLLLTMCIGGFLGKEGVISTSNKIERSITNIGGMEGDIRWKIYIQSWEIFKESPLIGHGLGSFQKVFQERRADIQTQGITSFGDAPRFSHPHNEFIFWLVEGGALSVIGILCAVAATLTLFYKLGWRKGLSLTALLIPITLHTQVELPFYISNTPWLLFLFLLFLCHNYDKKIFSTEVISTAARTTISLSFFFISLVSSFALVNAQSANAGIVKYLQLNQSYPQNLLPALNNAYFREYATYLALRRQLFLGIKGKKLEPAKTYIQWAENSLKTVPAPQTYRDLVIAYHYLGDENNARRTLQHALSIYSEDMGLLELSEKINKESAQSPNKDSDSVGLERD</sequence>
<feature type="compositionally biased region" description="Basic and acidic residues" evidence="5">
    <location>
        <begin position="588"/>
        <end position="598"/>
    </location>
</feature>
<dbReference type="Proteomes" id="UP000002171">
    <property type="component" value="Unassembled WGS sequence"/>
</dbReference>
<feature type="transmembrane region" description="Helical" evidence="6">
    <location>
        <begin position="80"/>
        <end position="98"/>
    </location>
</feature>
<organism evidence="9 10">
    <name type="scientific">Neptuniibacter caesariensis</name>
    <dbReference type="NCBI Taxonomy" id="207954"/>
    <lineage>
        <taxon>Bacteria</taxon>
        <taxon>Pseudomonadati</taxon>
        <taxon>Pseudomonadota</taxon>
        <taxon>Gammaproteobacteria</taxon>
        <taxon>Oceanospirillales</taxon>
        <taxon>Oceanospirillaceae</taxon>
        <taxon>Neptuniibacter</taxon>
    </lineage>
</organism>
<feature type="transmembrane region" description="Helical" evidence="6">
    <location>
        <begin position="104"/>
        <end position="122"/>
    </location>
</feature>
<feature type="transmembrane region" description="Helical" evidence="6">
    <location>
        <begin position="207"/>
        <end position="224"/>
    </location>
</feature>
<accession>A0A7U8C7W4</accession>
<protein>
    <submittedName>
        <fullName evidence="9">Probable transcriptional regulator SyrB</fullName>
    </submittedName>
</protein>
<feature type="transmembrane region" description="Helical" evidence="6">
    <location>
        <begin position="134"/>
        <end position="154"/>
    </location>
</feature>
<dbReference type="PANTHER" id="PTHR37422">
    <property type="entry name" value="TEICHURONIC ACID BIOSYNTHESIS PROTEIN TUAE"/>
    <property type="match status" value="1"/>
</dbReference>
<evidence type="ECO:0000256" key="2">
    <source>
        <dbReference type="ARBA" id="ARBA00022692"/>
    </source>
</evidence>
<dbReference type="AlphaFoldDB" id="A0A7U8C7W4"/>
<feature type="transmembrane region" description="Helical" evidence="6">
    <location>
        <begin position="254"/>
        <end position="271"/>
    </location>
</feature>
<feature type="region of interest" description="Disordered" evidence="5">
    <location>
        <begin position="578"/>
        <end position="598"/>
    </location>
</feature>
<feature type="domain" description="O-antigen ligase-related" evidence="7">
    <location>
        <begin position="215"/>
        <end position="365"/>
    </location>
</feature>
<comment type="subcellular location">
    <subcellularLocation>
        <location evidence="1">Membrane</location>
        <topology evidence="1">Multi-pass membrane protein</topology>
    </subcellularLocation>
</comment>
<evidence type="ECO:0000313" key="10">
    <source>
        <dbReference type="Proteomes" id="UP000002171"/>
    </source>
</evidence>
<dbReference type="RefSeq" id="WP_007022817.1">
    <property type="nucleotide sequence ID" value="NZ_CH724127.1"/>
</dbReference>
<feature type="transmembrane region" description="Helical" evidence="6">
    <location>
        <begin position="230"/>
        <end position="247"/>
    </location>
</feature>
<dbReference type="InterPro" id="IPR051533">
    <property type="entry name" value="WaaL-like"/>
</dbReference>
<dbReference type="GO" id="GO:0016020">
    <property type="term" value="C:membrane"/>
    <property type="evidence" value="ECO:0007669"/>
    <property type="project" value="UniProtKB-SubCell"/>
</dbReference>
<dbReference type="InterPro" id="IPR007016">
    <property type="entry name" value="O-antigen_ligase-rel_domated"/>
</dbReference>
<gene>
    <name evidence="9" type="ORF">MED92_04007</name>
</gene>
<evidence type="ECO:0000256" key="3">
    <source>
        <dbReference type="ARBA" id="ARBA00022989"/>
    </source>
</evidence>
<evidence type="ECO:0000256" key="4">
    <source>
        <dbReference type="ARBA" id="ARBA00023136"/>
    </source>
</evidence>
<feature type="transmembrane region" description="Helical" evidence="6">
    <location>
        <begin position="174"/>
        <end position="195"/>
    </location>
</feature>
<keyword evidence="2 6" id="KW-0812">Transmembrane</keyword>
<reference evidence="9 10" key="1">
    <citation type="submission" date="2006-02" db="EMBL/GenBank/DDBJ databases">
        <authorList>
            <person name="Pinhassi J."/>
            <person name="Pedros-Alio C."/>
            <person name="Ferriera S."/>
            <person name="Johnson J."/>
            <person name="Kravitz S."/>
            <person name="Halpern A."/>
            <person name="Remington K."/>
            <person name="Beeson K."/>
            <person name="Tran B."/>
            <person name="Rogers Y.-H."/>
            <person name="Friedman R."/>
            <person name="Venter J.C."/>
        </authorList>
    </citation>
    <scope>NUCLEOTIDE SEQUENCE [LARGE SCALE GENOMIC DNA]</scope>
    <source>
        <strain evidence="9 10">MED92</strain>
    </source>
</reference>
<evidence type="ECO:0000259" key="7">
    <source>
        <dbReference type="Pfam" id="PF04932"/>
    </source>
</evidence>
<dbReference type="Pfam" id="PF11846">
    <property type="entry name" value="Wzy_C_2"/>
    <property type="match status" value="1"/>
</dbReference>
<keyword evidence="10" id="KW-1185">Reference proteome</keyword>
<evidence type="ECO:0000259" key="8">
    <source>
        <dbReference type="Pfam" id="PF11846"/>
    </source>
</evidence>
<feature type="transmembrane region" description="Helical" evidence="6">
    <location>
        <begin position="353"/>
        <end position="380"/>
    </location>
</feature>
<dbReference type="InterPro" id="IPR021797">
    <property type="entry name" value="Wzy_C_2"/>
</dbReference>
<feature type="domain" description="Virulence factor membrane-bound polymerase C-terminal" evidence="8">
    <location>
        <begin position="390"/>
        <end position="568"/>
    </location>
</feature>
<dbReference type="Pfam" id="PF04932">
    <property type="entry name" value="Wzy_C"/>
    <property type="match status" value="1"/>
</dbReference>
<feature type="transmembrane region" description="Helical" evidence="6">
    <location>
        <begin position="50"/>
        <end position="68"/>
    </location>
</feature>
<evidence type="ECO:0000256" key="6">
    <source>
        <dbReference type="SAM" id="Phobius"/>
    </source>
</evidence>
<feature type="transmembrane region" description="Helical" evidence="6">
    <location>
        <begin position="19"/>
        <end position="35"/>
    </location>
</feature>
<keyword evidence="3 6" id="KW-1133">Transmembrane helix</keyword>
<keyword evidence="4 6" id="KW-0472">Membrane</keyword>
<dbReference type="OrthoDB" id="5596698at2"/>